<reference evidence="2" key="4">
    <citation type="submission" date="2025-09" db="UniProtKB">
        <authorList>
            <consortium name="Ensembl"/>
        </authorList>
    </citation>
    <scope>IDENTIFICATION</scope>
    <source>
        <strain evidence="2">C57BL/6J</strain>
    </source>
</reference>
<dbReference type="HOGENOM" id="CLU_3260380_0_0_1"/>
<name>D6RES5_MOUSE</name>
<protein>
    <submittedName>
        <fullName evidence="2">INO80 complex subunit B</fullName>
    </submittedName>
</protein>
<keyword evidence="4" id="KW-1185">Reference proteome</keyword>
<dbReference type="ExpressionAtlas" id="D6RES5">
    <property type="expression patterns" value="baseline and differential"/>
</dbReference>
<feature type="region of interest" description="Disordered" evidence="1">
    <location>
        <begin position="1"/>
        <end position="25"/>
    </location>
</feature>
<evidence type="ECO:0000313" key="3">
    <source>
        <dbReference type="MGI" id="MGI:1917270"/>
    </source>
</evidence>
<dbReference type="GeneTree" id="ENSGT00390000001754"/>
<reference evidence="2 4" key="2">
    <citation type="journal article" date="2011" name="PLoS Biol.">
        <title>Modernizing reference genome assemblies.</title>
        <authorList>
            <person name="Church D.M."/>
            <person name="Schneider V.A."/>
            <person name="Graves T."/>
            <person name="Auger K."/>
            <person name="Cunningham F."/>
            <person name="Bouk N."/>
            <person name="Chen H.C."/>
            <person name="Agarwala R."/>
            <person name="McLaren W.M."/>
            <person name="Ritchie G.R."/>
            <person name="Albracht D."/>
            <person name="Kremitzki M."/>
            <person name="Rock S."/>
            <person name="Kotkiewicz H."/>
            <person name="Kremitzki C."/>
            <person name="Wollam A."/>
            <person name="Trani L."/>
            <person name="Fulton L."/>
            <person name="Fulton R."/>
            <person name="Matthews L."/>
            <person name="Whitehead S."/>
            <person name="Chow W."/>
            <person name="Torrance J."/>
            <person name="Dunn M."/>
            <person name="Harden G."/>
            <person name="Threadgold G."/>
            <person name="Wood J."/>
            <person name="Collins J."/>
            <person name="Heath P."/>
            <person name="Griffiths G."/>
            <person name="Pelan S."/>
            <person name="Grafham D."/>
            <person name="Eichler E.E."/>
            <person name="Weinstock G."/>
            <person name="Mardis E.R."/>
            <person name="Wilson R.K."/>
            <person name="Howe K."/>
            <person name="Flicek P."/>
            <person name="Hubbard T."/>
        </authorList>
    </citation>
    <scope>NUCLEOTIDE SEQUENCE [LARGE SCALE GENOMIC DNA]</scope>
    <source>
        <strain evidence="2 4">C57BL/6J</strain>
    </source>
</reference>
<evidence type="ECO:0000313" key="2">
    <source>
        <dbReference type="Ensembl" id="ENSMUSP00000117556.3"/>
    </source>
</evidence>
<dbReference type="Proteomes" id="UP000000589">
    <property type="component" value="Chromosome 6"/>
</dbReference>
<reference evidence="2" key="3">
    <citation type="submission" date="2025-08" db="UniProtKB">
        <authorList>
            <consortium name="Ensembl"/>
        </authorList>
    </citation>
    <scope>IDENTIFICATION</scope>
    <source>
        <strain evidence="2">C57BL/6J</strain>
    </source>
</reference>
<dbReference type="AlphaFoldDB" id="D6RES5"/>
<evidence type="ECO:0000256" key="1">
    <source>
        <dbReference type="SAM" id="MobiDB-lite"/>
    </source>
</evidence>
<gene>
    <name evidence="2 3" type="primary">Ino80b</name>
</gene>
<dbReference type="AGR" id="MGI:1917270"/>
<dbReference type="VEuPathDB" id="HostDB:ENSMUSG00000030034"/>
<accession>D6RES5</accession>
<organism evidence="2 4">
    <name type="scientific">Mus musculus</name>
    <name type="common">Mouse</name>
    <dbReference type="NCBI Taxonomy" id="10090"/>
    <lineage>
        <taxon>Eukaryota</taxon>
        <taxon>Metazoa</taxon>
        <taxon>Chordata</taxon>
        <taxon>Craniata</taxon>
        <taxon>Vertebrata</taxon>
        <taxon>Euteleostomi</taxon>
        <taxon>Mammalia</taxon>
        <taxon>Eutheria</taxon>
        <taxon>Euarchontoglires</taxon>
        <taxon>Glires</taxon>
        <taxon>Rodentia</taxon>
        <taxon>Myomorpha</taxon>
        <taxon>Muroidea</taxon>
        <taxon>Muridae</taxon>
        <taxon>Murinae</taxon>
        <taxon>Mus</taxon>
        <taxon>Mus</taxon>
    </lineage>
</organism>
<dbReference type="Bgee" id="ENSMUSG00000030034">
    <property type="expression patterns" value="Expressed in internal carotid artery and 120 other cell types or tissues"/>
</dbReference>
<dbReference type="MGI" id="MGI:1917270">
    <property type="gene designation" value="Ino80b"/>
</dbReference>
<sequence length="25" mass="2688">MSKLWRRGSTSGAMEAPEPVSPLSL</sequence>
<reference evidence="2 4" key="1">
    <citation type="journal article" date="2009" name="PLoS Biol.">
        <title>Lineage-specific biology revealed by a finished genome assembly of the mouse.</title>
        <authorList>
            <consortium name="Mouse Genome Sequencing Consortium"/>
            <person name="Church D.M."/>
            <person name="Goodstadt L."/>
            <person name="Hillier L.W."/>
            <person name="Zody M.C."/>
            <person name="Goldstein S."/>
            <person name="She X."/>
            <person name="Bult C.J."/>
            <person name="Agarwala R."/>
            <person name="Cherry J.L."/>
            <person name="DiCuccio M."/>
            <person name="Hlavina W."/>
            <person name="Kapustin Y."/>
            <person name="Meric P."/>
            <person name="Maglott D."/>
            <person name="Birtle Z."/>
            <person name="Marques A.C."/>
            <person name="Graves T."/>
            <person name="Zhou S."/>
            <person name="Teague B."/>
            <person name="Potamousis K."/>
            <person name="Churas C."/>
            <person name="Place M."/>
            <person name="Herschleb J."/>
            <person name="Runnheim R."/>
            <person name="Forrest D."/>
            <person name="Amos-Landgraf J."/>
            <person name="Schwartz D.C."/>
            <person name="Cheng Z."/>
            <person name="Lindblad-Toh K."/>
            <person name="Eichler E.E."/>
            <person name="Ponting C.P."/>
        </authorList>
    </citation>
    <scope>NUCLEOTIDE SEQUENCE [LARGE SCALE GENOMIC DNA]</scope>
    <source>
        <strain evidence="2 4">C57BL/6J</strain>
    </source>
</reference>
<evidence type="ECO:0000313" key="4">
    <source>
        <dbReference type="Proteomes" id="UP000000589"/>
    </source>
</evidence>
<proteinExistence type="predicted"/>
<dbReference type="Ensembl" id="ENSMUST00000143814.3">
    <property type="protein sequence ID" value="ENSMUSP00000117556.3"/>
    <property type="gene ID" value="ENSMUSG00000030034.13"/>
</dbReference>